<accession>A0A9P7DW29</accession>
<dbReference type="AlphaFoldDB" id="A0A9P7DW29"/>
<evidence type="ECO:0000313" key="1">
    <source>
        <dbReference type="EMBL" id="KAG1804315.1"/>
    </source>
</evidence>
<comment type="caution">
    <text evidence="1">The sequence shown here is derived from an EMBL/GenBank/DDBJ whole genome shotgun (WGS) entry which is preliminary data.</text>
</comment>
<evidence type="ECO:0000313" key="2">
    <source>
        <dbReference type="Proteomes" id="UP000807769"/>
    </source>
</evidence>
<dbReference type="EMBL" id="JABBWG010000059">
    <property type="protein sequence ID" value="KAG1804315.1"/>
    <property type="molecule type" value="Genomic_DNA"/>
</dbReference>
<sequence length="498" mass="54946">MQVQHKRLGTQAGPVPCRFTVPLHEPSAPLSPDVQFRDPVQTSNCAVEQEMLDHSVLTGEDLDLMVYSSDLPNLGPNFHSPEALLAAVDHFSKYNAGTEAGAHLLTAHTAHYLPPDPEQCTEQADDNIIKEELLDVDAEFEDLQGYEDPGNAEPENVLVTTGQTNEDDLDPFITDDVFMKCGNDHSTKTPIVKYPYLSLSKQIKSMLKIPGLKAILDDWHSKPQSVGTYTDIFNADMCCKKLKDPNRHLFFSNSPGEKSGLNGSHISRVTLPHLIHHVQLHFQYVISPWSTGHLVHMILVAVICDEPAAHKIGGFASHLHTCFCMTCWIMTSNKDKPSAFQPGDHYRSNAQSFLSSCGKLPTDIGMLPGGSLTVDQWLLLSTIPQLWSTCLLTDASSKVLNQHLDVIQILETQKQVAASHKADNRKSLAKVKKQGTDAYALQKAQIAQEKLVLAKAKKTAKLKAAAAMEAEKLRLVAKKKACTAWKVPTLVLKTVDIW</sequence>
<dbReference type="RefSeq" id="XP_041186883.1">
    <property type="nucleotide sequence ID" value="XM_041333575.1"/>
</dbReference>
<keyword evidence="2" id="KW-1185">Reference proteome</keyword>
<proteinExistence type="predicted"/>
<name>A0A9P7DW29_9AGAM</name>
<reference evidence="1" key="1">
    <citation type="journal article" date="2020" name="New Phytol.">
        <title>Comparative genomics reveals dynamic genome evolution in host specialist ectomycorrhizal fungi.</title>
        <authorList>
            <person name="Lofgren L.A."/>
            <person name="Nguyen N.H."/>
            <person name="Vilgalys R."/>
            <person name="Ruytinx J."/>
            <person name="Liao H.L."/>
            <person name="Branco S."/>
            <person name="Kuo A."/>
            <person name="LaButti K."/>
            <person name="Lipzen A."/>
            <person name="Andreopoulos W."/>
            <person name="Pangilinan J."/>
            <person name="Riley R."/>
            <person name="Hundley H."/>
            <person name="Na H."/>
            <person name="Barry K."/>
            <person name="Grigoriev I.V."/>
            <person name="Stajich J.E."/>
            <person name="Kennedy P.G."/>
        </authorList>
    </citation>
    <scope>NUCLEOTIDE SEQUENCE</scope>
    <source>
        <strain evidence="1">MN1</strain>
    </source>
</reference>
<dbReference type="OrthoDB" id="2666774at2759"/>
<gene>
    <name evidence="1" type="ORF">BJ212DRAFT_1304335</name>
</gene>
<dbReference type="Proteomes" id="UP000807769">
    <property type="component" value="Unassembled WGS sequence"/>
</dbReference>
<organism evidence="1 2">
    <name type="scientific">Suillus subaureus</name>
    <dbReference type="NCBI Taxonomy" id="48587"/>
    <lineage>
        <taxon>Eukaryota</taxon>
        <taxon>Fungi</taxon>
        <taxon>Dikarya</taxon>
        <taxon>Basidiomycota</taxon>
        <taxon>Agaricomycotina</taxon>
        <taxon>Agaricomycetes</taxon>
        <taxon>Agaricomycetidae</taxon>
        <taxon>Boletales</taxon>
        <taxon>Suillineae</taxon>
        <taxon>Suillaceae</taxon>
        <taxon>Suillus</taxon>
    </lineage>
</organism>
<protein>
    <submittedName>
        <fullName evidence="1">Uncharacterized protein</fullName>
    </submittedName>
</protein>
<dbReference type="GeneID" id="64627592"/>